<organism evidence="1 2">
    <name type="scientific">Persea americana</name>
    <name type="common">Avocado</name>
    <dbReference type="NCBI Taxonomy" id="3435"/>
    <lineage>
        <taxon>Eukaryota</taxon>
        <taxon>Viridiplantae</taxon>
        <taxon>Streptophyta</taxon>
        <taxon>Embryophyta</taxon>
        <taxon>Tracheophyta</taxon>
        <taxon>Spermatophyta</taxon>
        <taxon>Magnoliopsida</taxon>
        <taxon>Magnoliidae</taxon>
        <taxon>Laurales</taxon>
        <taxon>Lauraceae</taxon>
        <taxon>Persea</taxon>
    </lineage>
</organism>
<name>A0ACC2MDJ8_PERAE</name>
<evidence type="ECO:0000313" key="1">
    <source>
        <dbReference type="EMBL" id="KAJ8643703.1"/>
    </source>
</evidence>
<comment type="caution">
    <text evidence="1">The sequence shown here is derived from an EMBL/GenBank/DDBJ whole genome shotgun (WGS) entry which is preliminary data.</text>
</comment>
<proteinExistence type="predicted"/>
<dbReference type="Proteomes" id="UP001234297">
    <property type="component" value="Chromosome 2"/>
</dbReference>
<accession>A0ACC2MDJ8</accession>
<reference evidence="1 2" key="1">
    <citation type="journal article" date="2022" name="Hortic Res">
        <title>A haplotype resolved chromosomal level avocado genome allows analysis of novel avocado genes.</title>
        <authorList>
            <person name="Nath O."/>
            <person name="Fletcher S.J."/>
            <person name="Hayward A."/>
            <person name="Shaw L.M."/>
            <person name="Masouleh A.K."/>
            <person name="Furtado A."/>
            <person name="Henry R.J."/>
            <person name="Mitter N."/>
        </authorList>
    </citation>
    <scope>NUCLEOTIDE SEQUENCE [LARGE SCALE GENOMIC DNA]</scope>
    <source>
        <strain evidence="2">cv. Hass</strain>
    </source>
</reference>
<sequence length="103" mass="11366">MQQEMKKDGNPSFVRKVQVPLLLVPFMDGSALSADDDCDDFCFASSSSSGCFGEDREGFFSSSCSQTGRERRKKSCRGNRDLTAVPVFHSLESLQKEANIKMG</sequence>
<protein>
    <submittedName>
        <fullName evidence="1">Uncharacterized protein</fullName>
    </submittedName>
</protein>
<keyword evidence="2" id="KW-1185">Reference proteome</keyword>
<evidence type="ECO:0000313" key="2">
    <source>
        <dbReference type="Proteomes" id="UP001234297"/>
    </source>
</evidence>
<dbReference type="EMBL" id="CM056810">
    <property type="protein sequence ID" value="KAJ8643703.1"/>
    <property type="molecule type" value="Genomic_DNA"/>
</dbReference>
<gene>
    <name evidence="1" type="ORF">MRB53_005451</name>
</gene>